<dbReference type="SUPFAM" id="SSF160467">
    <property type="entry name" value="PH0987 N-terminal domain-like"/>
    <property type="match status" value="1"/>
</dbReference>
<dbReference type="NCBIfam" id="TIGR00370">
    <property type="entry name" value="5-oxoprolinase subunit PxpB"/>
    <property type="match status" value="1"/>
</dbReference>
<dbReference type="OrthoDB" id="9778567at2"/>
<dbReference type="InterPro" id="IPR003833">
    <property type="entry name" value="CT_C_D"/>
</dbReference>
<sequence>MPLQPSSARMYPLGDAAIVLQLGEEIAEETHQKVKAVAQFLDQYSFPGMVEYVPAFASLTVYYDPWLVSGQGKTDPYAAVQENLRQMLDQLESVSSNVPSSLKEIPVVYGGQYGSDLPFVARHTNLSPQEVISLHSQTEYLVYMIGFAPGFPYLGGMDKRLTSPRKEVPRKIIPAGSVGIAGPQTGVYPMETPGGWQLIGRTPLTLFDPERESPSLLQMGDRVRFVPISEEEYLNWEEPMHVY</sequence>
<dbReference type="PANTHER" id="PTHR34698">
    <property type="entry name" value="5-OXOPROLINASE SUBUNIT B"/>
    <property type="match status" value="1"/>
</dbReference>
<evidence type="ECO:0000259" key="4">
    <source>
        <dbReference type="SMART" id="SM00796"/>
    </source>
</evidence>
<gene>
    <name evidence="5" type="primary">pxpB</name>
    <name evidence="5" type="ORF">EFB08_08560</name>
</gene>
<evidence type="ECO:0000256" key="2">
    <source>
        <dbReference type="ARBA" id="ARBA00022801"/>
    </source>
</evidence>
<dbReference type="PANTHER" id="PTHR34698:SF2">
    <property type="entry name" value="5-OXOPROLINASE SUBUNIT B"/>
    <property type="match status" value="1"/>
</dbReference>
<keyword evidence="3" id="KW-0067">ATP-binding</keyword>
<dbReference type="GO" id="GO:0017168">
    <property type="term" value="F:5-oxoprolinase (ATP-hydrolyzing) activity"/>
    <property type="evidence" value="ECO:0007669"/>
    <property type="project" value="UniProtKB-EC"/>
</dbReference>
<dbReference type="EC" id="3.5.2.9" evidence="5"/>
<dbReference type="SUPFAM" id="SSF50891">
    <property type="entry name" value="Cyclophilin-like"/>
    <property type="match status" value="1"/>
</dbReference>
<accession>A0A3M9MV91</accession>
<proteinExistence type="predicted"/>
<name>A0A3M9MV91_9BACT</name>
<dbReference type="Proteomes" id="UP000272117">
    <property type="component" value="Unassembled WGS sequence"/>
</dbReference>
<reference evidence="5 6" key="1">
    <citation type="submission" date="2018-11" db="EMBL/GenBank/DDBJ databases">
        <title>Rufibacter latericius sp. nov., isolated from water in Baiyang Lake.</title>
        <authorList>
            <person name="Yang Y."/>
        </authorList>
    </citation>
    <scope>NUCLEOTIDE SEQUENCE [LARGE SCALE GENOMIC DNA]</scope>
    <source>
        <strain evidence="5 6">R-22-1c-1</strain>
    </source>
</reference>
<evidence type="ECO:0000313" key="6">
    <source>
        <dbReference type="Proteomes" id="UP000272117"/>
    </source>
</evidence>
<keyword evidence="2 5" id="KW-0378">Hydrolase</keyword>
<dbReference type="Gene3D" id="2.40.100.10">
    <property type="entry name" value="Cyclophilin-like"/>
    <property type="match status" value="1"/>
</dbReference>
<keyword evidence="1" id="KW-0547">Nucleotide-binding</keyword>
<feature type="domain" description="Carboxyltransferase" evidence="4">
    <location>
        <begin position="8"/>
        <end position="217"/>
    </location>
</feature>
<dbReference type="Pfam" id="PF02682">
    <property type="entry name" value="CT_C_D"/>
    <property type="match status" value="1"/>
</dbReference>
<dbReference type="InterPro" id="IPR010016">
    <property type="entry name" value="PxpB"/>
</dbReference>
<organism evidence="5 6">
    <name type="scientific">Rufibacter latericius</name>
    <dbReference type="NCBI Taxonomy" id="2487040"/>
    <lineage>
        <taxon>Bacteria</taxon>
        <taxon>Pseudomonadati</taxon>
        <taxon>Bacteroidota</taxon>
        <taxon>Cytophagia</taxon>
        <taxon>Cytophagales</taxon>
        <taxon>Hymenobacteraceae</taxon>
        <taxon>Rufibacter</taxon>
    </lineage>
</organism>
<dbReference type="EMBL" id="RJJD01000004">
    <property type="protein sequence ID" value="RNI28678.1"/>
    <property type="molecule type" value="Genomic_DNA"/>
</dbReference>
<dbReference type="InterPro" id="IPR029000">
    <property type="entry name" value="Cyclophilin-like_dom_sf"/>
</dbReference>
<comment type="caution">
    <text evidence="5">The sequence shown here is derived from an EMBL/GenBank/DDBJ whole genome shotgun (WGS) entry which is preliminary data.</text>
</comment>
<protein>
    <submittedName>
        <fullName evidence="5">5-oxoprolinase subunit PxpB</fullName>
        <ecNumber evidence="5">3.5.2.9</ecNumber>
    </submittedName>
</protein>
<dbReference type="AlphaFoldDB" id="A0A3M9MV91"/>
<dbReference type="GO" id="GO:0005524">
    <property type="term" value="F:ATP binding"/>
    <property type="evidence" value="ECO:0007669"/>
    <property type="project" value="UniProtKB-KW"/>
</dbReference>
<evidence type="ECO:0000256" key="3">
    <source>
        <dbReference type="ARBA" id="ARBA00022840"/>
    </source>
</evidence>
<evidence type="ECO:0000313" key="5">
    <source>
        <dbReference type="EMBL" id="RNI28678.1"/>
    </source>
</evidence>
<evidence type="ECO:0000256" key="1">
    <source>
        <dbReference type="ARBA" id="ARBA00022741"/>
    </source>
</evidence>
<keyword evidence="6" id="KW-1185">Reference proteome</keyword>
<dbReference type="Gene3D" id="3.30.1360.40">
    <property type="match status" value="1"/>
</dbReference>
<dbReference type="SMART" id="SM00796">
    <property type="entry name" value="AHS1"/>
    <property type="match status" value="1"/>
</dbReference>